<organism evidence="4 5">
    <name type="scientific">Trichogramma kaykai</name>
    <dbReference type="NCBI Taxonomy" id="54128"/>
    <lineage>
        <taxon>Eukaryota</taxon>
        <taxon>Metazoa</taxon>
        <taxon>Ecdysozoa</taxon>
        <taxon>Arthropoda</taxon>
        <taxon>Hexapoda</taxon>
        <taxon>Insecta</taxon>
        <taxon>Pterygota</taxon>
        <taxon>Neoptera</taxon>
        <taxon>Endopterygota</taxon>
        <taxon>Hymenoptera</taxon>
        <taxon>Apocrita</taxon>
        <taxon>Proctotrupomorpha</taxon>
        <taxon>Chalcidoidea</taxon>
        <taxon>Trichogrammatidae</taxon>
        <taxon>Trichogramma</taxon>
    </lineage>
</organism>
<dbReference type="PROSITE" id="PS50181">
    <property type="entry name" value="FBOX"/>
    <property type="match status" value="1"/>
</dbReference>
<evidence type="ECO:0000313" key="5">
    <source>
        <dbReference type="Proteomes" id="UP001627154"/>
    </source>
</evidence>
<keyword evidence="5" id="KW-1185">Reference proteome</keyword>
<gene>
    <name evidence="4" type="ORF">TKK_005151</name>
</gene>
<protein>
    <recommendedName>
        <fullName evidence="3">F-box domain-containing protein</fullName>
    </recommendedName>
</protein>
<comment type="caution">
    <text evidence="4">The sequence shown here is derived from an EMBL/GenBank/DDBJ whole genome shotgun (WGS) entry which is preliminary data.</text>
</comment>
<evidence type="ECO:0000259" key="3">
    <source>
        <dbReference type="PROSITE" id="PS50181"/>
    </source>
</evidence>
<dbReference type="InterPro" id="IPR051075">
    <property type="entry name" value="SCF_subunit_WD-repeat"/>
</dbReference>
<name>A0ABD2X968_9HYME</name>
<dbReference type="Gene3D" id="1.20.1280.50">
    <property type="match status" value="1"/>
</dbReference>
<dbReference type="Pfam" id="PF12937">
    <property type="entry name" value="F-box-like"/>
    <property type="match status" value="1"/>
</dbReference>
<feature type="domain" description="F-box" evidence="3">
    <location>
        <begin position="24"/>
        <end position="71"/>
    </location>
</feature>
<evidence type="ECO:0000313" key="4">
    <source>
        <dbReference type="EMBL" id="KAL3401800.1"/>
    </source>
</evidence>
<evidence type="ECO:0000256" key="1">
    <source>
        <dbReference type="ARBA" id="ARBA00022574"/>
    </source>
</evidence>
<dbReference type="SMART" id="SM00256">
    <property type="entry name" value="FBOX"/>
    <property type="match status" value="1"/>
</dbReference>
<dbReference type="PANTHER" id="PTHR19872">
    <property type="entry name" value="UBIQUITIN LIGASE SPECIFICITY FACTOR/HREP PROTEIN"/>
    <property type="match status" value="1"/>
</dbReference>
<keyword evidence="1" id="KW-0853">WD repeat</keyword>
<dbReference type="PANTHER" id="PTHR19872:SF9">
    <property type="entry name" value="UBIQUITIN-BINDING SDF UBIQUITIN LIGASE COMPLEX SUBUNIT"/>
    <property type="match status" value="1"/>
</dbReference>
<dbReference type="Proteomes" id="UP001627154">
    <property type="component" value="Unassembled WGS sequence"/>
</dbReference>
<dbReference type="EMBL" id="JBJJXI010000043">
    <property type="protein sequence ID" value="KAL3401800.1"/>
    <property type="molecule type" value="Genomic_DNA"/>
</dbReference>
<dbReference type="SUPFAM" id="SSF81383">
    <property type="entry name" value="F-box domain"/>
    <property type="match status" value="1"/>
</dbReference>
<dbReference type="InterPro" id="IPR001810">
    <property type="entry name" value="F-box_dom"/>
</dbReference>
<accession>A0ABD2X968</accession>
<proteinExistence type="predicted"/>
<dbReference type="AlphaFoldDB" id="A0ABD2X968"/>
<evidence type="ECO:0000256" key="2">
    <source>
        <dbReference type="ARBA" id="ARBA00022737"/>
    </source>
</evidence>
<dbReference type="InterPro" id="IPR036047">
    <property type="entry name" value="F-box-like_dom_sf"/>
</dbReference>
<reference evidence="4 5" key="1">
    <citation type="journal article" date="2024" name="bioRxiv">
        <title>A reference genome for Trichogramma kaykai: A tiny desert-dwelling parasitoid wasp with competing sex-ratio distorters.</title>
        <authorList>
            <person name="Culotta J."/>
            <person name="Lindsey A.R."/>
        </authorList>
    </citation>
    <scope>NUCLEOTIDE SEQUENCE [LARGE SCALE GENOMIC DNA]</scope>
    <source>
        <strain evidence="4 5">KSX58</strain>
    </source>
</reference>
<sequence>MPENIFKRLLRKINQRRKSCDDRVDFVQELPIEISLIILSKLDDASLFNAARVSRGWCEACKSSTKLRRRIRQRQLHIKQMEINEMIAHSMQVQDRFYRSYQFTYPLVGYSY</sequence>
<keyword evidence="2" id="KW-0677">Repeat</keyword>